<evidence type="ECO:0000256" key="1">
    <source>
        <dbReference type="ARBA" id="ARBA00009063"/>
    </source>
</evidence>
<dbReference type="SUPFAM" id="SSF47661">
    <property type="entry name" value="t-snare proteins"/>
    <property type="match status" value="1"/>
</dbReference>
<dbReference type="AlphaFoldDB" id="D8SUX1"/>
<proteinExistence type="inferred from homology"/>
<dbReference type="InterPro" id="IPR000727">
    <property type="entry name" value="T_SNARE_dom"/>
</dbReference>
<dbReference type="Pfam" id="PF05739">
    <property type="entry name" value="SNARE"/>
    <property type="match status" value="1"/>
</dbReference>
<dbReference type="InterPro" id="IPR045242">
    <property type="entry name" value="Syntaxin"/>
</dbReference>
<dbReference type="STRING" id="88036.D8SUX1"/>
<dbReference type="SMART" id="SM00397">
    <property type="entry name" value="t_SNARE"/>
    <property type="match status" value="1"/>
</dbReference>
<dbReference type="InParanoid" id="D8SUX1"/>
<comment type="similarity">
    <text evidence="1 4">Belongs to the syntaxin family.</text>
</comment>
<dbReference type="FunFam" id="1.20.5.110:FF:000008">
    <property type="entry name" value="Syntaxin 132"/>
    <property type="match status" value="1"/>
</dbReference>
<evidence type="ECO:0000256" key="2">
    <source>
        <dbReference type="ARBA" id="ARBA00022448"/>
    </source>
</evidence>
<evidence type="ECO:0000259" key="8">
    <source>
        <dbReference type="PROSITE" id="PS50192"/>
    </source>
</evidence>
<dbReference type="GO" id="GO:0000149">
    <property type="term" value="F:SNARE binding"/>
    <property type="evidence" value="ECO:0000318"/>
    <property type="project" value="GO_Central"/>
</dbReference>
<evidence type="ECO:0000313" key="10">
    <source>
        <dbReference type="Proteomes" id="UP000001514"/>
    </source>
</evidence>
<dbReference type="HOGENOM" id="CLU_042423_1_1_1"/>
<dbReference type="OrthoDB" id="10255013at2759"/>
<dbReference type="eggNOG" id="KOG0810">
    <property type="taxonomic scope" value="Eukaryota"/>
</dbReference>
<dbReference type="GO" id="GO:0031201">
    <property type="term" value="C:SNARE complex"/>
    <property type="evidence" value="ECO:0000318"/>
    <property type="project" value="GO_Central"/>
</dbReference>
<evidence type="ECO:0000256" key="4">
    <source>
        <dbReference type="RuleBase" id="RU003858"/>
    </source>
</evidence>
<dbReference type="OMA" id="VWRRYEI"/>
<dbReference type="PROSITE" id="PS50192">
    <property type="entry name" value="T_SNARE"/>
    <property type="match status" value="1"/>
</dbReference>
<evidence type="ECO:0000313" key="9">
    <source>
        <dbReference type="EMBL" id="EFJ11696.1"/>
    </source>
</evidence>
<organism evidence="10">
    <name type="scientific">Selaginella moellendorffii</name>
    <name type="common">Spikemoss</name>
    <dbReference type="NCBI Taxonomy" id="88036"/>
    <lineage>
        <taxon>Eukaryota</taxon>
        <taxon>Viridiplantae</taxon>
        <taxon>Streptophyta</taxon>
        <taxon>Embryophyta</taxon>
        <taxon>Tracheophyta</taxon>
        <taxon>Lycopodiopsida</taxon>
        <taxon>Selaginellales</taxon>
        <taxon>Selaginellaceae</taxon>
        <taxon>Selaginella</taxon>
    </lineage>
</organism>
<feature type="transmembrane region" description="Helical" evidence="7">
    <location>
        <begin position="283"/>
        <end position="304"/>
    </location>
</feature>
<keyword evidence="7" id="KW-1133">Transmembrane helix</keyword>
<dbReference type="GO" id="GO:0006906">
    <property type="term" value="P:vesicle fusion"/>
    <property type="evidence" value="ECO:0000318"/>
    <property type="project" value="GO_Central"/>
</dbReference>
<dbReference type="EMBL" id="GL377644">
    <property type="protein sequence ID" value="EFJ11696.1"/>
    <property type="molecule type" value="Genomic_DNA"/>
</dbReference>
<protein>
    <recommendedName>
        <fullName evidence="8">t-SNARE coiled-coil homology domain-containing protein</fullName>
    </recommendedName>
</protein>
<feature type="region of interest" description="Disordered" evidence="6">
    <location>
        <begin position="308"/>
        <end position="334"/>
    </location>
</feature>
<keyword evidence="3" id="KW-0653">Protein transport</keyword>
<feature type="compositionally biased region" description="Pro residues" evidence="6">
    <location>
        <begin position="314"/>
        <end position="334"/>
    </location>
</feature>
<dbReference type="GO" id="GO:0048278">
    <property type="term" value="P:vesicle docking"/>
    <property type="evidence" value="ECO:0000318"/>
    <property type="project" value="GO_Central"/>
</dbReference>
<keyword evidence="7" id="KW-0812">Transmembrane</keyword>
<dbReference type="CDD" id="cd00179">
    <property type="entry name" value="SynN"/>
    <property type="match status" value="1"/>
</dbReference>
<dbReference type="Gene3D" id="1.20.5.110">
    <property type="match status" value="1"/>
</dbReference>
<dbReference type="InterPro" id="IPR010989">
    <property type="entry name" value="SNARE"/>
</dbReference>
<dbReference type="GO" id="GO:0006887">
    <property type="term" value="P:exocytosis"/>
    <property type="evidence" value="ECO:0000318"/>
    <property type="project" value="GO_Central"/>
</dbReference>
<evidence type="ECO:0000256" key="7">
    <source>
        <dbReference type="SAM" id="Phobius"/>
    </source>
</evidence>
<dbReference type="PANTHER" id="PTHR19957">
    <property type="entry name" value="SYNTAXIN"/>
    <property type="match status" value="1"/>
</dbReference>
<evidence type="ECO:0000256" key="5">
    <source>
        <dbReference type="SAM" id="Coils"/>
    </source>
</evidence>
<dbReference type="GO" id="GO:0012505">
    <property type="term" value="C:endomembrane system"/>
    <property type="evidence" value="ECO:0000318"/>
    <property type="project" value="GO_Central"/>
</dbReference>
<gene>
    <name evidence="9" type="ORF">SELMODRAFT_125429</name>
</gene>
<dbReference type="GO" id="GO:0006886">
    <property type="term" value="P:intracellular protein transport"/>
    <property type="evidence" value="ECO:0000318"/>
    <property type="project" value="GO_Central"/>
</dbReference>
<dbReference type="SMART" id="SM00503">
    <property type="entry name" value="SynN"/>
    <property type="match status" value="1"/>
</dbReference>
<sequence>MNDLMSRSFSGPRSYVDLRHDRDLEAGGETEMTVVDSERNLALFLEEANEIQAKMKSVEGLLARLQQANEESKSIHKAQAVKAIRQRMDKDVEQVLKLAKSIKAQLEELDKANAANRKIAGFGAGTPTDRTRTSLTASMRKKLKDIMGDFQELRQRMKGEYREAIGRRYFTVTGTDPDEETLETMIETGESETFLQRAIQEQGRGQVMETIREIQERHDAVREIEKNLLELHQIFLDMAVLVEAQGEQLNSIEDQVHRASSFVARGTTNLQVAKKHQRSARKWTCIGIIILIIVVIVILAPILVRARNNRSSPSPSPNPVTPSPPPPVAPPPPT</sequence>
<evidence type="ECO:0000256" key="3">
    <source>
        <dbReference type="ARBA" id="ARBA00022927"/>
    </source>
</evidence>
<feature type="coiled-coil region" evidence="5">
    <location>
        <begin position="48"/>
        <end position="112"/>
    </location>
</feature>
<name>D8SUX1_SELML</name>
<evidence type="ECO:0000256" key="6">
    <source>
        <dbReference type="SAM" id="MobiDB-lite"/>
    </source>
</evidence>
<dbReference type="CDD" id="cd15848">
    <property type="entry name" value="SNARE_syntaxin1-like"/>
    <property type="match status" value="1"/>
</dbReference>
<dbReference type="Gramene" id="EFJ11696">
    <property type="protein sequence ID" value="EFJ11696"/>
    <property type="gene ID" value="SELMODRAFT_125429"/>
</dbReference>
<dbReference type="InterPro" id="IPR006011">
    <property type="entry name" value="Syntaxin_N"/>
</dbReference>
<keyword evidence="7" id="KW-0472">Membrane</keyword>
<dbReference type="PANTHER" id="PTHR19957:SF80">
    <property type="entry name" value="SYNTAXIN-121"/>
    <property type="match status" value="1"/>
</dbReference>
<keyword evidence="5" id="KW-0175">Coiled coil</keyword>
<keyword evidence="10" id="KW-1185">Reference proteome</keyword>
<dbReference type="Proteomes" id="UP000001514">
    <property type="component" value="Unassembled WGS sequence"/>
</dbReference>
<dbReference type="PROSITE" id="PS00914">
    <property type="entry name" value="SYNTAXIN"/>
    <property type="match status" value="1"/>
</dbReference>
<dbReference type="Gene3D" id="1.20.58.70">
    <property type="match status" value="1"/>
</dbReference>
<dbReference type="InterPro" id="IPR006012">
    <property type="entry name" value="Syntaxin/epimorphin_CS"/>
</dbReference>
<dbReference type="Pfam" id="PF00804">
    <property type="entry name" value="Syntaxin"/>
    <property type="match status" value="1"/>
</dbReference>
<reference evidence="9 10" key="1">
    <citation type="journal article" date="2011" name="Science">
        <title>The Selaginella genome identifies genetic changes associated with the evolution of vascular plants.</title>
        <authorList>
            <person name="Banks J.A."/>
            <person name="Nishiyama T."/>
            <person name="Hasebe M."/>
            <person name="Bowman J.L."/>
            <person name="Gribskov M."/>
            <person name="dePamphilis C."/>
            <person name="Albert V.A."/>
            <person name="Aono N."/>
            <person name="Aoyama T."/>
            <person name="Ambrose B.A."/>
            <person name="Ashton N.W."/>
            <person name="Axtell M.J."/>
            <person name="Barker E."/>
            <person name="Barker M.S."/>
            <person name="Bennetzen J.L."/>
            <person name="Bonawitz N.D."/>
            <person name="Chapple C."/>
            <person name="Cheng C."/>
            <person name="Correa L.G."/>
            <person name="Dacre M."/>
            <person name="DeBarry J."/>
            <person name="Dreyer I."/>
            <person name="Elias M."/>
            <person name="Engstrom E.M."/>
            <person name="Estelle M."/>
            <person name="Feng L."/>
            <person name="Finet C."/>
            <person name="Floyd S.K."/>
            <person name="Frommer W.B."/>
            <person name="Fujita T."/>
            <person name="Gramzow L."/>
            <person name="Gutensohn M."/>
            <person name="Harholt J."/>
            <person name="Hattori M."/>
            <person name="Heyl A."/>
            <person name="Hirai T."/>
            <person name="Hiwatashi Y."/>
            <person name="Ishikawa M."/>
            <person name="Iwata M."/>
            <person name="Karol K.G."/>
            <person name="Koehler B."/>
            <person name="Kolukisaoglu U."/>
            <person name="Kubo M."/>
            <person name="Kurata T."/>
            <person name="Lalonde S."/>
            <person name="Li K."/>
            <person name="Li Y."/>
            <person name="Litt A."/>
            <person name="Lyons E."/>
            <person name="Manning G."/>
            <person name="Maruyama T."/>
            <person name="Michael T.P."/>
            <person name="Mikami K."/>
            <person name="Miyazaki S."/>
            <person name="Morinaga S."/>
            <person name="Murata T."/>
            <person name="Mueller-Roeber B."/>
            <person name="Nelson D.R."/>
            <person name="Obara M."/>
            <person name="Oguri Y."/>
            <person name="Olmstead R.G."/>
            <person name="Onodera N."/>
            <person name="Petersen B.L."/>
            <person name="Pils B."/>
            <person name="Prigge M."/>
            <person name="Rensing S.A."/>
            <person name="Riano-Pachon D.M."/>
            <person name="Roberts A.W."/>
            <person name="Sato Y."/>
            <person name="Scheller H.V."/>
            <person name="Schulz B."/>
            <person name="Schulz C."/>
            <person name="Shakirov E.V."/>
            <person name="Shibagaki N."/>
            <person name="Shinohara N."/>
            <person name="Shippen D.E."/>
            <person name="Soerensen I."/>
            <person name="Sotooka R."/>
            <person name="Sugimoto N."/>
            <person name="Sugita M."/>
            <person name="Sumikawa N."/>
            <person name="Tanurdzic M."/>
            <person name="Theissen G."/>
            <person name="Ulvskov P."/>
            <person name="Wakazuki S."/>
            <person name="Weng J.K."/>
            <person name="Willats W.W."/>
            <person name="Wipf D."/>
            <person name="Wolf P.G."/>
            <person name="Yang L."/>
            <person name="Zimmer A.D."/>
            <person name="Zhu Q."/>
            <person name="Mitros T."/>
            <person name="Hellsten U."/>
            <person name="Loque D."/>
            <person name="Otillar R."/>
            <person name="Salamov A."/>
            <person name="Schmutz J."/>
            <person name="Shapiro H."/>
            <person name="Lindquist E."/>
            <person name="Lucas S."/>
            <person name="Rokhsar D."/>
            <person name="Grigoriev I.V."/>
        </authorList>
    </citation>
    <scope>NUCLEOTIDE SEQUENCE [LARGE SCALE GENOMIC DNA]</scope>
</reference>
<accession>D8SUX1</accession>
<dbReference type="FunFam" id="1.20.58.70:FF:000003">
    <property type="entry name" value="Qa-SNARE, Sso1/Syntaxin1-type, SYP12A-group"/>
    <property type="match status" value="1"/>
</dbReference>
<dbReference type="KEGG" id="smo:SELMODRAFT_125429"/>
<feature type="domain" description="T-SNARE coiled-coil homology" evidence="8">
    <location>
        <begin position="211"/>
        <end position="273"/>
    </location>
</feature>
<dbReference type="GO" id="GO:0005484">
    <property type="term" value="F:SNAP receptor activity"/>
    <property type="evidence" value="ECO:0000318"/>
    <property type="project" value="GO_Central"/>
</dbReference>
<dbReference type="FunCoup" id="D8SUX1">
    <property type="interactions" value="1559"/>
</dbReference>
<keyword evidence="2" id="KW-0813">Transport</keyword>
<dbReference type="GO" id="GO:0005886">
    <property type="term" value="C:plasma membrane"/>
    <property type="evidence" value="ECO:0000318"/>
    <property type="project" value="GO_Central"/>
</dbReference>